<evidence type="ECO:0000313" key="1">
    <source>
        <dbReference type="EMBL" id="ABV27222.1"/>
    </source>
</evidence>
<sequence>MISTYFDYQLRSNITSVSALWAVFGRACTESTSGFDSAALCVLSLQ</sequence>
<dbReference type="EMBL" id="EF531339">
    <property type="protein sequence ID" value="ABV27222.1"/>
    <property type="molecule type" value="Genomic_DNA"/>
</dbReference>
<name>A8DJG0_9BACT</name>
<accession>A8DJG0</accession>
<gene>
    <name evidence="1" type="ORF">YS_M60-F11.053</name>
</gene>
<reference evidence="1" key="1">
    <citation type="journal article" date="2007" name="Science">
        <title>Candidatus Chloracidobacterium thermophilum: an aerobic phototrophic Acidobacterium.</title>
        <authorList>
            <person name="Bryant D.A."/>
            <person name="Costas A.M."/>
            <person name="Maresca J.A."/>
            <person name="Chew A.G."/>
            <person name="Klatt C.G."/>
            <person name="Bateson M.M."/>
            <person name="Tallon L.J."/>
            <person name="Hostetler J."/>
            <person name="Nelson W.C."/>
            <person name="Heidelberg J.F."/>
            <person name="Ward D.M."/>
        </authorList>
    </citation>
    <scope>NUCLEOTIDE SEQUENCE</scope>
</reference>
<proteinExistence type="predicted"/>
<dbReference type="AlphaFoldDB" id="A8DJG0"/>
<protein>
    <submittedName>
        <fullName evidence="1">Uncharacterized protein</fullName>
    </submittedName>
</protein>
<organism evidence="1">
    <name type="scientific">Chloracidobacterium thermophilum</name>
    <dbReference type="NCBI Taxonomy" id="458033"/>
    <lineage>
        <taxon>Bacteria</taxon>
        <taxon>Pseudomonadati</taxon>
        <taxon>Acidobacteriota</taxon>
        <taxon>Terriglobia</taxon>
        <taxon>Terriglobales</taxon>
        <taxon>Acidobacteriaceae</taxon>
        <taxon>Chloracidobacterium</taxon>
    </lineage>
</organism>